<dbReference type="GO" id="GO:0005524">
    <property type="term" value="F:ATP binding"/>
    <property type="evidence" value="ECO:0007669"/>
    <property type="project" value="UniProtKB-KW"/>
</dbReference>
<dbReference type="Gene3D" id="1.10.510.10">
    <property type="entry name" value="Transferase(Phosphotransferase) domain 1"/>
    <property type="match status" value="1"/>
</dbReference>
<evidence type="ECO:0000313" key="8">
    <source>
        <dbReference type="Proteomes" id="UP001054889"/>
    </source>
</evidence>
<evidence type="ECO:0000256" key="5">
    <source>
        <dbReference type="ARBA" id="ARBA00022840"/>
    </source>
</evidence>
<keyword evidence="2" id="KW-0808">Transferase</keyword>
<dbReference type="PANTHER" id="PTHR24058">
    <property type="entry name" value="DUAL SPECIFICITY PROTEIN KINASE"/>
    <property type="match status" value="1"/>
</dbReference>
<evidence type="ECO:0000256" key="4">
    <source>
        <dbReference type="ARBA" id="ARBA00022777"/>
    </source>
</evidence>
<accession>A0AAV5CDG3</accession>
<evidence type="ECO:0000313" key="7">
    <source>
        <dbReference type="EMBL" id="GJM96367.1"/>
    </source>
</evidence>
<comment type="caution">
    <text evidence="7">The sequence shown here is derived from an EMBL/GenBank/DDBJ whole genome shotgun (WGS) entry which is preliminary data.</text>
</comment>
<evidence type="ECO:0000256" key="2">
    <source>
        <dbReference type="ARBA" id="ARBA00022679"/>
    </source>
</evidence>
<dbReference type="InterPro" id="IPR050494">
    <property type="entry name" value="Ser_Thr_dual-spec_kinase"/>
</dbReference>
<evidence type="ECO:0000256" key="6">
    <source>
        <dbReference type="SAM" id="MobiDB-lite"/>
    </source>
</evidence>
<gene>
    <name evidence="7" type="primary">ga13194</name>
    <name evidence="7" type="ORF">PR202_ga13194</name>
</gene>
<sequence>MLLRPPSVPPRLVTVVRIPLEGELPLPTVTGKGNHKAIRSRARTHSKAAAHSSLRLVPFHLAPPQTLTLSLRPTSMDRRESSTISARPPPASAGAGGRTPTRRKHRPQSATSLPVIVLTTGTWVVWRRPWRRWRLSLRPHRRLGGRGRMRSVDGEEIRRSVALRGSETGGGPGADPGDAGAASGARVPRPVKDIQRMYLSMIFFGEITYCSSEKCYFFAQSGEGLGSDWVLLSSSVLHCAQRKVNGVANVLKLCDFGSASSAGMNAITPYLVSRFYRAPEIREVLFPGKTNNDMLRLHMELKGPFPKKMLRKVQPIVDE</sequence>
<reference evidence="7" key="2">
    <citation type="submission" date="2021-12" db="EMBL/GenBank/DDBJ databases">
        <title>Resequencing data analysis of finger millet.</title>
        <authorList>
            <person name="Hatakeyama M."/>
            <person name="Aluri S."/>
            <person name="Balachadran M.T."/>
            <person name="Sivarajan S.R."/>
            <person name="Poveda L."/>
            <person name="Shimizu-Inatsugi R."/>
            <person name="Schlapbach R."/>
            <person name="Sreeman S.M."/>
            <person name="Shimizu K.K."/>
        </authorList>
    </citation>
    <scope>NUCLEOTIDE SEQUENCE</scope>
</reference>
<dbReference type="PANTHER" id="PTHR24058:SF103">
    <property type="entry name" value="SERINE_THREONINE-PROTEIN KINASE PRP4 HOMOLOG"/>
    <property type="match status" value="1"/>
</dbReference>
<protein>
    <submittedName>
        <fullName evidence="7">Uncharacterized protein</fullName>
    </submittedName>
</protein>
<name>A0AAV5CDG3_ELECO</name>
<reference evidence="7" key="1">
    <citation type="journal article" date="2018" name="DNA Res.">
        <title>Multiple hybrid de novo genome assembly of finger millet, an orphan allotetraploid crop.</title>
        <authorList>
            <person name="Hatakeyama M."/>
            <person name="Aluri S."/>
            <person name="Balachadran M.T."/>
            <person name="Sivarajan S.R."/>
            <person name="Patrignani A."/>
            <person name="Gruter S."/>
            <person name="Poveda L."/>
            <person name="Shimizu-Inatsugi R."/>
            <person name="Baeten J."/>
            <person name="Francoijs K.J."/>
            <person name="Nataraja K.N."/>
            <person name="Reddy Y.A.N."/>
            <person name="Phadnis S."/>
            <person name="Ravikumar R.L."/>
            <person name="Schlapbach R."/>
            <person name="Sreeman S.M."/>
            <person name="Shimizu K.K."/>
        </authorList>
    </citation>
    <scope>NUCLEOTIDE SEQUENCE</scope>
</reference>
<evidence type="ECO:0000256" key="1">
    <source>
        <dbReference type="ARBA" id="ARBA00022527"/>
    </source>
</evidence>
<keyword evidence="3" id="KW-0547">Nucleotide-binding</keyword>
<dbReference type="SUPFAM" id="SSF56112">
    <property type="entry name" value="Protein kinase-like (PK-like)"/>
    <property type="match status" value="1"/>
</dbReference>
<keyword evidence="5" id="KW-0067">ATP-binding</keyword>
<dbReference type="Proteomes" id="UP001054889">
    <property type="component" value="Unassembled WGS sequence"/>
</dbReference>
<feature type="region of interest" description="Disordered" evidence="6">
    <location>
        <begin position="74"/>
        <end position="111"/>
    </location>
</feature>
<dbReference type="GO" id="GO:0004674">
    <property type="term" value="F:protein serine/threonine kinase activity"/>
    <property type="evidence" value="ECO:0007669"/>
    <property type="project" value="UniProtKB-KW"/>
</dbReference>
<keyword evidence="4" id="KW-0418">Kinase</keyword>
<dbReference type="InterPro" id="IPR011009">
    <property type="entry name" value="Kinase-like_dom_sf"/>
</dbReference>
<organism evidence="7 8">
    <name type="scientific">Eleusine coracana subsp. coracana</name>
    <dbReference type="NCBI Taxonomy" id="191504"/>
    <lineage>
        <taxon>Eukaryota</taxon>
        <taxon>Viridiplantae</taxon>
        <taxon>Streptophyta</taxon>
        <taxon>Embryophyta</taxon>
        <taxon>Tracheophyta</taxon>
        <taxon>Spermatophyta</taxon>
        <taxon>Magnoliopsida</taxon>
        <taxon>Liliopsida</taxon>
        <taxon>Poales</taxon>
        <taxon>Poaceae</taxon>
        <taxon>PACMAD clade</taxon>
        <taxon>Chloridoideae</taxon>
        <taxon>Cynodonteae</taxon>
        <taxon>Eleusininae</taxon>
        <taxon>Eleusine</taxon>
    </lineage>
</organism>
<proteinExistence type="predicted"/>
<feature type="region of interest" description="Disordered" evidence="6">
    <location>
        <begin position="162"/>
        <end position="186"/>
    </location>
</feature>
<dbReference type="AlphaFoldDB" id="A0AAV5CDG3"/>
<dbReference type="EMBL" id="BQKI01000006">
    <property type="protein sequence ID" value="GJM96367.1"/>
    <property type="molecule type" value="Genomic_DNA"/>
</dbReference>
<feature type="compositionally biased region" description="Low complexity" evidence="6">
    <location>
        <begin position="175"/>
        <end position="185"/>
    </location>
</feature>
<keyword evidence="1" id="KW-0723">Serine/threonine-protein kinase</keyword>
<keyword evidence="8" id="KW-1185">Reference proteome</keyword>
<evidence type="ECO:0000256" key="3">
    <source>
        <dbReference type="ARBA" id="ARBA00022741"/>
    </source>
</evidence>